<dbReference type="PANTHER" id="PTHR15999">
    <property type="entry name" value="ZINC FINGER CW-TYPE PWWP DOMAIN PROTEIN 1"/>
    <property type="match status" value="1"/>
</dbReference>
<dbReference type="PANTHER" id="PTHR15999:SF2">
    <property type="entry name" value="ZINC FINGER CW-TYPE PWWP DOMAIN PROTEIN 1"/>
    <property type="match status" value="1"/>
</dbReference>
<sequence>ETPNRTKSTLRARNQKKVTTPQQALASVFVKCTALSCGKWRLLSSVNVDPQIWTCSMNPDSQYASCEAPLQEFNGLAPPKDATAIAAIEVAQPSSASLTLNDTSEWTEEETEALVEFVAHHGLHAWSRLDQDPVLSKNHSNPEFAEEKFNMLFGLASGNIKPEPSFNVLRSSGVQHMNNPYVREFLSRYYPHHMSQVNIVCF</sequence>
<proteinExistence type="predicted"/>
<evidence type="ECO:0000256" key="3">
    <source>
        <dbReference type="ARBA" id="ARBA00022833"/>
    </source>
</evidence>
<dbReference type="InterPro" id="IPR011124">
    <property type="entry name" value="Znf_CW"/>
</dbReference>
<name>A0A0J8AWR2_BETVV</name>
<evidence type="ECO:0000259" key="4">
    <source>
        <dbReference type="PROSITE" id="PS51050"/>
    </source>
</evidence>
<reference evidence="5 6" key="1">
    <citation type="journal article" date="2014" name="Nature">
        <title>The genome of the recently domesticated crop plant sugar beet (Beta vulgaris).</title>
        <authorList>
            <person name="Dohm J.C."/>
            <person name="Minoche A.E."/>
            <person name="Holtgrawe D."/>
            <person name="Capella-Gutierrez S."/>
            <person name="Zakrzewski F."/>
            <person name="Tafer H."/>
            <person name="Rupp O."/>
            <person name="Sorensen T.R."/>
            <person name="Stracke R."/>
            <person name="Reinhardt R."/>
            <person name="Goesmann A."/>
            <person name="Kraft T."/>
            <person name="Schulz B."/>
            <person name="Stadler P.F."/>
            <person name="Schmidt T."/>
            <person name="Gabaldon T."/>
            <person name="Lehrach H."/>
            <person name="Weisshaar B."/>
            <person name="Himmelbauer H."/>
        </authorList>
    </citation>
    <scope>NUCLEOTIDE SEQUENCE [LARGE SCALE GENOMIC DNA]</scope>
    <source>
        <tissue evidence="5">Taproot</tissue>
    </source>
</reference>
<protein>
    <recommendedName>
        <fullName evidence="4">CW-type domain-containing protein</fullName>
    </recommendedName>
</protein>
<gene>
    <name evidence="5" type="ORF">BVRB_033310</name>
</gene>
<dbReference type="Gramene" id="KMS93256">
    <property type="protein sequence ID" value="KMS93256"/>
    <property type="gene ID" value="BVRB_033310"/>
</dbReference>
<dbReference type="Pfam" id="PF07496">
    <property type="entry name" value="zf-CW"/>
    <property type="match status" value="1"/>
</dbReference>
<keyword evidence="6" id="KW-1185">Reference proteome</keyword>
<dbReference type="InterPro" id="IPR009057">
    <property type="entry name" value="Homeodomain-like_sf"/>
</dbReference>
<dbReference type="EMBL" id="KQ105080">
    <property type="protein sequence ID" value="KMS93256.1"/>
    <property type="molecule type" value="Genomic_DNA"/>
</dbReference>
<evidence type="ECO:0000256" key="1">
    <source>
        <dbReference type="ARBA" id="ARBA00022723"/>
    </source>
</evidence>
<dbReference type="InterPro" id="IPR042778">
    <property type="entry name" value="ZCWPW1/ZCWPW2"/>
</dbReference>
<dbReference type="AlphaFoldDB" id="A0A0J8AWR2"/>
<dbReference type="GO" id="GO:0008270">
    <property type="term" value="F:zinc ion binding"/>
    <property type="evidence" value="ECO:0007669"/>
    <property type="project" value="UniProtKB-KW"/>
</dbReference>
<feature type="domain" description="CW-type" evidence="4">
    <location>
        <begin position="23"/>
        <end position="74"/>
    </location>
</feature>
<evidence type="ECO:0000313" key="6">
    <source>
        <dbReference type="Proteomes" id="UP000035740"/>
    </source>
</evidence>
<dbReference type="OrthoDB" id="757982at2759"/>
<keyword evidence="1" id="KW-0479">Metal-binding</keyword>
<evidence type="ECO:0000313" key="5">
    <source>
        <dbReference type="EMBL" id="KMS93256.1"/>
    </source>
</evidence>
<accession>A0A0J8AWR2</accession>
<evidence type="ECO:0000256" key="2">
    <source>
        <dbReference type="ARBA" id="ARBA00022771"/>
    </source>
</evidence>
<dbReference type="Gene3D" id="3.30.40.100">
    <property type="match status" value="1"/>
</dbReference>
<feature type="non-terminal residue" evidence="5">
    <location>
        <position position="1"/>
    </location>
</feature>
<organism evidence="5 6">
    <name type="scientific">Beta vulgaris subsp. vulgaris</name>
    <name type="common">Beet</name>
    <dbReference type="NCBI Taxonomy" id="3555"/>
    <lineage>
        <taxon>Eukaryota</taxon>
        <taxon>Viridiplantae</taxon>
        <taxon>Streptophyta</taxon>
        <taxon>Embryophyta</taxon>
        <taxon>Tracheophyta</taxon>
        <taxon>Spermatophyta</taxon>
        <taxon>Magnoliopsida</taxon>
        <taxon>eudicotyledons</taxon>
        <taxon>Gunneridae</taxon>
        <taxon>Pentapetalae</taxon>
        <taxon>Caryophyllales</taxon>
        <taxon>Chenopodiaceae</taxon>
        <taxon>Betoideae</taxon>
        <taxon>Beta</taxon>
    </lineage>
</organism>
<dbReference type="Proteomes" id="UP000035740">
    <property type="component" value="Unassembled WGS sequence"/>
</dbReference>
<keyword evidence="2" id="KW-0863">Zinc-finger</keyword>
<keyword evidence="3" id="KW-0862">Zinc</keyword>
<dbReference type="SUPFAM" id="SSF46689">
    <property type="entry name" value="Homeodomain-like"/>
    <property type="match status" value="1"/>
</dbReference>
<dbReference type="PROSITE" id="PS51050">
    <property type="entry name" value="ZF_CW"/>
    <property type="match status" value="1"/>
</dbReference>
<dbReference type="Gene3D" id="1.10.10.60">
    <property type="entry name" value="Homeodomain-like"/>
    <property type="match status" value="1"/>
</dbReference>